<keyword evidence="1" id="KW-0472">Membrane</keyword>
<evidence type="ECO:0000256" key="1">
    <source>
        <dbReference type="SAM" id="Phobius"/>
    </source>
</evidence>
<reference evidence="2 3" key="1">
    <citation type="submission" date="2016-10" db="EMBL/GenBank/DDBJ databases">
        <authorList>
            <person name="de Groot N.N."/>
        </authorList>
    </citation>
    <scope>NUCLEOTIDE SEQUENCE [LARGE SCALE GENOMIC DNA]</scope>
    <source>
        <strain evidence="2 3">CGMCC 4.5727</strain>
    </source>
</reference>
<evidence type="ECO:0008006" key="4">
    <source>
        <dbReference type="Google" id="ProtNLM"/>
    </source>
</evidence>
<dbReference type="STRING" id="417292.SAMN05421806_116101"/>
<evidence type="ECO:0000313" key="3">
    <source>
        <dbReference type="Proteomes" id="UP000199155"/>
    </source>
</evidence>
<gene>
    <name evidence="2" type="ORF">SAMN05421806_116101</name>
</gene>
<keyword evidence="1" id="KW-0812">Transmembrane</keyword>
<keyword evidence="1" id="KW-1133">Transmembrane helix</keyword>
<evidence type="ECO:0000313" key="2">
    <source>
        <dbReference type="EMBL" id="SDL02079.1"/>
    </source>
</evidence>
<keyword evidence="3" id="KW-1185">Reference proteome</keyword>
<sequence>MDFVFHVLFPLLIALMLWGGHSIVRRTRQRRRAWESGLTAQARVVRAYVRVQTVNSVPRRIQYHEYDFTADGRAVRFTEAGGPPSRSVGDETLVYYTSEDPESATASEPVPGRDLAGAVIGLAALTAGVVIAVNVMITYG</sequence>
<name>A0A1G9GN05_9ACTN</name>
<protein>
    <recommendedName>
        <fullName evidence="4">DUF3592 domain-containing protein</fullName>
    </recommendedName>
</protein>
<dbReference type="RefSeq" id="WP_093615763.1">
    <property type="nucleotide sequence ID" value="NZ_FNFF01000016.1"/>
</dbReference>
<dbReference type="Proteomes" id="UP000199155">
    <property type="component" value="Unassembled WGS sequence"/>
</dbReference>
<proteinExistence type="predicted"/>
<accession>A0A1G9GN05</accession>
<dbReference type="OrthoDB" id="4221100at2"/>
<feature type="transmembrane region" description="Helical" evidence="1">
    <location>
        <begin position="115"/>
        <end position="137"/>
    </location>
</feature>
<dbReference type="EMBL" id="FNFF01000016">
    <property type="protein sequence ID" value="SDL02079.1"/>
    <property type="molecule type" value="Genomic_DNA"/>
</dbReference>
<feature type="transmembrane region" description="Helical" evidence="1">
    <location>
        <begin position="6"/>
        <end position="24"/>
    </location>
</feature>
<organism evidence="2 3">
    <name type="scientific">Streptomyces indicus</name>
    <dbReference type="NCBI Taxonomy" id="417292"/>
    <lineage>
        <taxon>Bacteria</taxon>
        <taxon>Bacillati</taxon>
        <taxon>Actinomycetota</taxon>
        <taxon>Actinomycetes</taxon>
        <taxon>Kitasatosporales</taxon>
        <taxon>Streptomycetaceae</taxon>
        <taxon>Streptomyces</taxon>
    </lineage>
</organism>
<dbReference type="AlphaFoldDB" id="A0A1G9GN05"/>